<evidence type="ECO:0000256" key="5">
    <source>
        <dbReference type="ARBA" id="ARBA00023136"/>
    </source>
</evidence>
<protein>
    <recommendedName>
        <fullName evidence="9">Major facilitator superfamily (MFS) profile domain-containing protein</fullName>
    </recommendedName>
</protein>
<feature type="transmembrane region" description="Helical" evidence="8">
    <location>
        <begin position="173"/>
        <end position="194"/>
    </location>
</feature>
<dbReference type="PROSITE" id="PS00216">
    <property type="entry name" value="SUGAR_TRANSPORT_1"/>
    <property type="match status" value="1"/>
</dbReference>
<comment type="caution">
    <text evidence="10">The sequence shown here is derived from an EMBL/GenBank/DDBJ whole genome shotgun (WGS) entry which is preliminary data.</text>
</comment>
<dbReference type="Proteomes" id="UP000625711">
    <property type="component" value="Unassembled WGS sequence"/>
</dbReference>
<organism evidence="10 11">
    <name type="scientific">Rhynchophorus ferrugineus</name>
    <name type="common">Red palm weevil</name>
    <name type="synonym">Curculio ferrugineus</name>
    <dbReference type="NCBI Taxonomy" id="354439"/>
    <lineage>
        <taxon>Eukaryota</taxon>
        <taxon>Metazoa</taxon>
        <taxon>Ecdysozoa</taxon>
        <taxon>Arthropoda</taxon>
        <taxon>Hexapoda</taxon>
        <taxon>Insecta</taxon>
        <taxon>Pterygota</taxon>
        <taxon>Neoptera</taxon>
        <taxon>Endopterygota</taxon>
        <taxon>Coleoptera</taxon>
        <taxon>Polyphaga</taxon>
        <taxon>Cucujiformia</taxon>
        <taxon>Curculionidae</taxon>
        <taxon>Dryophthorinae</taxon>
        <taxon>Rhynchophorus</taxon>
    </lineage>
</organism>
<dbReference type="InterPro" id="IPR050549">
    <property type="entry name" value="MFS_Trehalose_Transporter"/>
</dbReference>
<dbReference type="CDD" id="cd17358">
    <property type="entry name" value="MFS_GLUT6_8_Class3_like"/>
    <property type="match status" value="1"/>
</dbReference>
<feature type="transmembrane region" description="Helical" evidence="8">
    <location>
        <begin position="92"/>
        <end position="111"/>
    </location>
</feature>
<dbReference type="PANTHER" id="PTHR48021:SF46">
    <property type="entry name" value="MAJOR FACILITATOR SUPERFAMILY (MFS) PROFILE DOMAIN-CONTAINING PROTEIN"/>
    <property type="match status" value="1"/>
</dbReference>
<dbReference type="InterPro" id="IPR005829">
    <property type="entry name" value="Sugar_transporter_CS"/>
</dbReference>
<feature type="transmembrane region" description="Helical" evidence="8">
    <location>
        <begin position="421"/>
        <end position="443"/>
    </location>
</feature>
<dbReference type="InterPro" id="IPR020846">
    <property type="entry name" value="MFS_dom"/>
</dbReference>
<dbReference type="InterPro" id="IPR036259">
    <property type="entry name" value="MFS_trans_sf"/>
</dbReference>
<dbReference type="SUPFAM" id="SSF103473">
    <property type="entry name" value="MFS general substrate transporter"/>
    <property type="match status" value="1"/>
</dbReference>
<reference evidence="10" key="1">
    <citation type="submission" date="2020-08" db="EMBL/GenBank/DDBJ databases">
        <title>Genome sequencing and assembly of the red palm weevil Rhynchophorus ferrugineus.</title>
        <authorList>
            <person name="Dias G.B."/>
            <person name="Bergman C.M."/>
            <person name="Manee M."/>
        </authorList>
    </citation>
    <scope>NUCLEOTIDE SEQUENCE</scope>
    <source>
        <strain evidence="10">AA-2017</strain>
        <tissue evidence="10">Whole larva</tissue>
    </source>
</reference>
<gene>
    <name evidence="10" type="ORF">GWI33_013160</name>
</gene>
<dbReference type="Pfam" id="PF00083">
    <property type="entry name" value="Sugar_tr"/>
    <property type="match status" value="1"/>
</dbReference>
<feature type="transmembrane region" description="Helical" evidence="8">
    <location>
        <begin position="148"/>
        <end position="167"/>
    </location>
</feature>
<sequence>MTIITGSTQKIHQGSLNLQYLAAITATINIIVSGMHYGWPSPSLPKLISNTSAIHVTDNDGSWIAVMPLLGALVGSLLAGTTVDIVGRKRTIIVSSIPYFFTWIMIAFANSVLMLNIARFIAGIADGWVFTAVPVYISEISDPKIRGLLGSGVSVTWIFGLLLINIIGSYLSVSMTALVSSILPVLALLTFSFVPESPYFYLIRSNVDEARKSLQKFKGVEDVENELNRVDLAVKADAEKSGKFLELFTNKNNRKAVFIMMILRGAQQMSGTTAVTFYTQSIFLEAGDKISAEVATIIYVSVQLLLSCFCSSIVDKAGRRPLLLTSITGSAFFLFMEGAYFYIKSCTTIDVTSFSVVPVVALIGFIVIFSLGMQTIPILMLGELFSSSVKGFALCIADIYFAVIATIVSKFFQIMKDSFGMYAPFFAFSCSCVIGLVLIALFVPETKGKTLEDIQTNFRNEKNNKSIEDA</sequence>
<evidence type="ECO:0000256" key="8">
    <source>
        <dbReference type="SAM" id="Phobius"/>
    </source>
</evidence>
<name>A0A834I561_RHYFE</name>
<dbReference type="OrthoDB" id="6133115at2759"/>
<comment type="similarity">
    <text evidence="7">Belongs to the major facilitator superfamily. Sugar transporter (TC 2.A.1.1) family. Trehalose transporter subfamily.</text>
</comment>
<keyword evidence="4 8" id="KW-1133">Transmembrane helix</keyword>
<keyword evidence="3 8" id="KW-0812">Transmembrane</keyword>
<evidence type="ECO:0000313" key="11">
    <source>
        <dbReference type="Proteomes" id="UP000625711"/>
    </source>
</evidence>
<keyword evidence="11" id="KW-1185">Reference proteome</keyword>
<evidence type="ECO:0000256" key="3">
    <source>
        <dbReference type="ARBA" id="ARBA00022692"/>
    </source>
</evidence>
<dbReference type="EMBL" id="JAACXV010013048">
    <property type="protein sequence ID" value="KAF7274164.1"/>
    <property type="molecule type" value="Genomic_DNA"/>
</dbReference>
<dbReference type="GO" id="GO:0051119">
    <property type="term" value="F:sugar transmembrane transporter activity"/>
    <property type="evidence" value="ECO:0007669"/>
    <property type="project" value="InterPro"/>
</dbReference>
<feature type="transmembrane region" description="Helical" evidence="8">
    <location>
        <begin position="20"/>
        <end position="39"/>
    </location>
</feature>
<feature type="transmembrane region" description="Helical" evidence="8">
    <location>
        <begin position="355"/>
        <end position="379"/>
    </location>
</feature>
<evidence type="ECO:0000256" key="6">
    <source>
        <dbReference type="ARBA" id="ARBA00023180"/>
    </source>
</evidence>
<feature type="transmembrane region" description="Helical" evidence="8">
    <location>
        <begin position="117"/>
        <end position="136"/>
    </location>
</feature>
<keyword evidence="5 8" id="KW-0472">Membrane</keyword>
<dbReference type="PANTHER" id="PTHR48021">
    <property type="match status" value="1"/>
</dbReference>
<comment type="subcellular location">
    <subcellularLocation>
        <location evidence="1">Cell membrane</location>
        <topology evidence="1">Multi-pass membrane protein</topology>
    </subcellularLocation>
</comment>
<feature type="transmembrane region" description="Helical" evidence="8">
    <location>
        <begin position="61"/>
        <end position="80"/>
    </location>
</feature>
<dbReference type="InterPro" id="IPR003663">
    <property type="entry name" value="Sugar/inositol_transpt"/>
</dbReference>
<dbReference type="GO" id="GO:0005886">
    <property type="term" value="C:plasma membrane"/>
    <property type="evidence" value="ECO:0007669"/>
    <property type="project" value="UniProtKB-SubCell"/>
</dbReference>
<feature type="transmembrane region" description="Helical" evidence="8">
    <location>
        <begin position="391"/>
        <end position="415"/>
    </location>
</feature>
<evidence type="ECO:0000256" key="4">
    <source>
        <dbReference type="ARBA" id="ARBA00022989"/>
    </source>
</evidence>
<proteinExistence type="inferred from homology"/>
<keyword evidence="2" id="KW-1003">Cell membrane</keyword>
<dbReference type="AlphaFoldDB" id="A0A834I561"/>
<dbReference type="PRINTS" id="PR00171">
    <property type="entry name" value="SUGRTRNSPORT"/>
</dbReference>
<evidence type="ECO:0000313" key="10">
    <source>
        <dbReference type="EMBL" id="KAF7274164.1"/>
    </source>
</evidence>
<dbReference type="Gene3D" id="1.20.1250.20">
    <property type="entry name" value="MFS general substrate transporter like domains"/>
    <property type="match status" value="1"/>
</dbReference>
<dbReference type="PROSITE" id="PS00217">
    <property type="entry name" value="SUGAR_TRANSPORT_2"/>
    <property type="match status" value="1"/>
</dbReference>
<feature type="transmembrane region" description="Helical" evidence="8">
    <location>
        <begin position="256"/>
        <end position="278"/>
    </location>
</feature>
<evidence type="ECO:0000256" key="2">
    <source>
        <dbReference type="ARBA" id="ARBA00022475"/>
    </source>
</evidence>
<accession>A0A834I561</accession>
<dbReference type="FunFam" id="1.20.1250.20:FF:000055">
    <property type="entry name" value="Facilitated trehalose transporter Tret1-2 homolog"/>
    <property type="match status" value="1"/>
</dbReference>
<evidence type="ECO:0000259" key="9">
    <source>
        <dbReference type="PROSITE" id="PS50850"/>
    </source>
</evidence>
<dbReference type="InterPro" id="IPR005828">
    <property type="entry name" value="MFS_sugar_transport-like"/>
</dbReference>
<dbReference type="InterPro" id="IPR044775">
    <property type="entry name" value="MFS_ERD6/Tret1-like"/>
</dbReference>
<evidence type="ECO:0000256" key="1">
    <source>
        <dbReference type="ARBA" id="ARBA00004651"/>
    </source>
</evidence>
<feature type="transmembrane region" description="Helical" evidence="8">
    <location>
        <begin position="322"/>
        <end position="343"/>
    </location>
</feature>
<evidence type="ECO:0000256" key="7">
    <source>
        <dbReference type="ARBA" id="ARBA00024348"/>
    </source>
</evidence>
<dbReference type="PROSITE" id="PS50850">
    <property type="entry name" value="MFS"/>
    <property type="match status" value="1"/>
</dbReference>
<feature type="domain" description="Major facilitator superfamily (MFS) profile" evidence="9">
    <location>
        <begin position="22"/>
        <end position="447"/>
    </location>
</feature>
<keyword evidence="6" id="KW-0325">Glycoprotein</keyword>
<feature type="transmembrane region" description="Helical" evidence="8">
    <location>
        <begin position="290"/>
        <end position="310"/>
    </location>
</feature>